<gene>
    <name evidence="4" type="ORF">METZ01_LOCUS137858</name>
</gene>
<organism evidence="4">
    <name type="scientific">marine metagenome</name>
    <dbReference type="NCBI Taxonomy" id="408172"/>
    <lineage>
        <taxon>unclassified sequences</taxon>
        <taxon>metagenomes</taxon>
        <taxon>ecological metagenomes</taxon>
    </lineage>
</organism>
<dbReference type="AlphaFoldDB" id="A0A381Z774"/>
<dbReference type="InterPro" id="IPR012340">
    <property type="entry name" value="NA-bd_OB-fold"/>
</dbReference>
<dbReference type="PANTHER" id="PTHR10744">
    <property type="entry name" value="40S RIBOSOMAL PROTEIN S11 FAMILY MEMBER"/>
    <property type="match status" value="1"/>
</dbReference>
<evidence type="ECO:0000256" key="1">
    <source>
        <dbReference type="ARBA" id="ARBA00010254"/>
    </source>
</evidence>
<dbReference type="SUPFAM" id="SSF50249">
    <property type="entry name" value="Nucleic acid-binding proteins"/>
    <property type="match status" value="1"/>
</dbReference>
<dbReference type="PANTHER" id="PTHR10744:SF1">
    <property type="entry name" value="SMALL RIBOSOMAL SUBUNIT PROTEIN US17M"/>
    <property type="match status" value="1"/>
</dbReference>
<dbReference type="InterPro" id="IPR019979">
    <property type="entry name" value="Ribosomal_uS17_CS"/>
</dbReference>
<keyword evidence="3" id="KW-0687">Ribonucleoprotein</keyword>
<name>A0A381Z774_9ZZZZ</name>
<evidence type="ECO:0008006" key="5">
    <source>
        <dbReference type="Google" id="ProtNLM"/>
    </source>
</evidence>
<dbReference type="InterPro" id="IPR000266">
    <property type="entry name" value="Ribosomal_uS17"/>
</dbReference>
<evidence type="ECO:0000313" key="4">
    <source>
        <dbReference type="EMBL" id="SVA85004.1"/>
    </source>
</evidence>
<dbReference type="Gene3D" id="2.40.50.140">
    <property type="entry name" value="Nucleic acid-binding proteins"/>
    <property type="match status" value="1"/>
</dbReference>
<dbReference type="PROSITE" id="PS00056">
    <property type="entry name" value="RIBOSOMAL_S17"/>
    <property type="match status" value="1"/>
</dbReference>
<proteinExistence type="inferred from homology"/>
<dbReference type="GO" id="GO:0006412">
    <property type="term" value="P:translation"/>
    <property type="evidence" value="ECO:0007669"/>
    <property type="project" value="InterPro"/>
</dbReference>
<dbReference type="NCBIfam" id="NF004123">
    <property type="entry name" value="PRK05610.1"/>
    <property type="match status" value="1"/>
</dbReference>
<sequence length="95" mass="11036">MHKTVVVSVEWRQPHRIYKKNVRKWSRFKAHDEMDQCNLGDTVRIVETRPLSKTKRWKVAEILQKGDVADLQPGEISVEGVDEAGREFSETTLSE</sequence>
<evidence type="ECO:0000256" key="2">
    <source>
        <dbReference type="ARBA" id="ARBA00022980"/>
    </source>
</evidence>
<dbReference type="CDD" id="cd00364">
    <property type="entry name" value="Ribosomal_uS17"/>
    <property type="match status" value="1"/>
</dbReference>
<comment type="similarity">
    <text evidence="1">Belongs to the universal ribosomal protein uS17 family.</text>
</comment>
<accession>A0A381Z774</accession>
<dbReference type="Pfam" id="PF00366">
    <property type="entry name" value="Ribosomal_S17"/>
    <property type="match status" value="1"/>
</dbReference>
<dbReference type="GO" id="GO:0003735">
    <property type="term" value="F:structural constituent of ribosome"/>
    <property type="evidence" value="ECO:0007669"/>
    <property type="project" value="InterPro"/>
</dbReference>
<reference evidence="4" key="1">
    <citation type="submission" date="2018-05" db="EMBL/GenBank/DDBJ databases">
        <authorList>
            <person name="Lanie J.A."/>
            <person name="Ng W.-L."/>
            <person name="Kazmierczak K.M."/>
            <person name="Andrzejewski T.M."/>
            <person name="Davidsen T.M."/>
            <person name="Wayne K.J."/>
            <person name="Tettelin H."/>
            <person name="Glass J.I."/>
            <person name="Rusch D."/>
            <person name="Podicherti R."/>
            <person name="Tsui H.-C.T."/>
            <person name="Winkler M.E."/>
        </authorList>
    </citation>
    <scope>NUCLEOTIDE SEQUENCE</scope>
</reference>
<dbReference type="GO" id="GO:0022627">
    <property type="term" value="C:cytosolic small ribosomal subunit"/>
    <property type="evidence" value="ECO:0007669"/>
    <property type="project" value="TreeGrafter"/>
</dbReference>
<dbReference type="PRINTS" id="PR00973">
    <property type="entry name" value="RIBOSOMALS17"/>
</dbReference>
<evidence type="ECO:0000256" key="3">
    <source>
        <dbReference type="ARBA" id="ARBA00023274"/>
    </source>
</evidence>
<protein>
    <recommendedName>
        <fullName evidence="5">30S ribosomal protein S17</fullName>
    </recommendedName>
</protein>
<dbReference type="EMBL" id="UINC01020189">
    <property type="protein sequence ID" value="SVA85004.1"/>
    <property type="molecule type" value="Genomic_DNA"/>
</dbReference>
<keyword evidence="2" id="KW-0689">Ribosomal protein</keyword>